<dbReference type="Proteomes" id="UP000007014">
    <property type="component" value="Chromosome 10"/>
</dbReference>
<dbReference type="KEGG" id="cme:CYME_CMJ072C"/>
<keyword evidence="2" id="KW-0830">Ubiquinone</keyword>
<dbReference type="CDD" id="cd02440">
    <property type="entry name" value="AdoMet_MTases"/>
    <property type="match status" value="1"/>
</dbReference>
<dbReference type="Pfam" id="PF08241">
    <property type="entry name" value="Methyltransf_11"/>
    <property type="match status" value="1"/>
</dbReference>
<dbReference type="PANTHER" id="PTHR42912">
    <property type="entry name" value="METHYLTRANSFERASE"/>
    <property type="match status" value="1"/>
</dbReference>
<feature type="domain" description="Methyltransferase type 11" evidence="1">
    <location>
        <begin position="151"/>
        <end position="242"/>
    </location>
</feature>
<dbReference type="HOGENOM" id="CLU_774691_0_0_1"/>
<keyword evidence="2" id="KW-0808">Transferase</keyword>
<organism evidence="2 3">
    <name type="scientific">Cyanidioschyzon merolae (strain NIES-3377 / 10D)</name>
    <name type="common">Unicellular red alga</name>
    <dbReference type="NCBI Taxonomy" id="280699"/>
    <lineage>
        <taxon>Eukaryota</taxon>
        <taxon>Rhodophyta</taxon>
        <taxon>Bangiophyceae</taxon>
        <taxon>Cyanidiales</taxon>
        <taxon>Cyanidiaceae</taxon>
        <taxon>Cyanidioschyzon</taxon>
    </lineage>
</organism>
<dbReference type="InterPro" id="IPR050508">
    <property type="entry name" value="Methyltransf_Superfamily"/>
</dbReference>
<accession>M1V581</accession>
<dbReference type="OrthoDB" id="416496at2759"/>
<dbReference type="GeneID" id="16994158"/>
<dbReference type="eggNOG" id="KOG4300">
    <property type="taxonomic scope" value="Eukaryota"/>
</dbReference>
<dbReference type="Gene3D" id="3.40.50.150">
    <property type="entry name" value="Vaccinia Virus protein VP39"/>
    <property type="match status" value="1"/>
</dbReference>
<name>M1V581_CYAM1</name>
<dbReference type="OMA" id="ELHICFA"/>
<evidence type="ECO:0000259" key="1">
    <source>
        <dbReference type="Pfam" id="PF08241"/>
    </source>
</evidence>
<dbReference type="EMBL" id="AP006492">
    <property type="protein sequence ID" value="BAM80210.1"/>
    <property type="molecule type" value="Genomic_DNA"/>
</dbReference>
<protein>
    <submittedName>
        <fullName evidence="2">Similar to ubiquinone/menaquinone biosynthesis methyl transferase</fullName>
    </submittedName>
</protein>
<dbReference type="AlphaFoldDB" id="M1V581"/>
<dbReference type="Gramene" id="CMJ072CT">
    <property type="protein sequence ID" value="CMJ072CT"/>
    <property type="gene ID" value="CMJ072C"/>
</dbReference>
<dbReference type="GO" id="GO:0008757">
    <property type="term" value="F:S-adenosylmethionine-dependent methyltransferase activity"/>
    <property type="evidence" value="ECO:0007669"/>
    <property type="project" value="InterPro"/>
</dbReference>
<dbReference type="InterPro" id="IPR013216">
    <property type="entry name" value="Methyltransf_11"/>
</dbReference>
<dbReference type="InterPro" id="IPR029063">
    <property type="entry name" value="SAM-dependent_MTases_sf"/>
</dbReference>
<dbReference type="PANTHER" id="PTHR42912:SF96">
    <property type="entry name" value="METHYLTRANSFERASE DOMAIN-CONTAINING PROTEIN"/>
    <property type="match status" value="1"/>
</dbReference>
<keyword evidence="3" id="KW-1185">Reference proteome</keyword>
<gene>
    <name evidence="2" type="ORF">CYME_CMJ072C</name>
</gene>
<dbReference type="SUPFAM" id="SSF53335">
    <property type="entry name" value="S-adenosyl-L-methionine-dependent methyltransferases"/>
    <property type="match status" value="1"/>
</dbReference>
<reference evidence="2 3" key="2">
    <citation type="journal article" date="2007" name="BMC Biol.">
        <title>A 100%-complete sequence reveals unusually simple genomic features in the hot-spring red alga Cyanidioschyzon merolae.</title>
        <authorList>
            <person name="Nozaki H."/>
            <person name="Takano H."/>
            <person name="Misumi O."/>
            <person name="Terasawa K."/>
            <person name="Matsuzaki M."/>
            <person name="Maruyama S."/>
            <person name="Nishida K."/>
            <person name="Yagisawa F."/>
            <person name="Yoshida Y."/>
            <person name="Fujiwara T."/>
            <person name="Takio S."/>
            <person name="Tamura K."/>
            <person name="Chung S.J."/>
            <person name="Nakamura S."/>
            <person name="Kuroiwa H."/>
            <person name="Tanaka K."/>
            <person name="Sato N."/>
            <person name="Kuroiwa T."/>
        </authorList>
    </citation>
    <scope>NUCLEOTIDE SEQUENCE [LARGE SCALE GENOMIC DNA]</scope>
    <source>
        <strain evidence="2 3">10D</strain>
    </source>
</reference>
<dbReference type="RefSeq" id="XP_005534817.1">
    <property type="nucleotide sequence ID" value="XM_005534760.1"/>
</dbReference>
<sequence>MWLQYVARHTLQNKPFADVFRNDLKTQGLSRKSGLGSLRTWCCCGYANERRRFLWSLGCFLTFSCASGVLGAHGGEASGSATKSSRPLYDQWASTYDALNDRNCITKLSGLDKARELAISYTFGRVLEIGFGTGISLRSFIQREKDHQSQASRPLKPLVQSIVGLDASSEMLQTARERAYHLDEDLPFELRLVHADLLAALPFEEEAFDCVLCAYTLCTMPDLDAALRTALRLVRPGGRLILLDHVRSNAKLIAAYQDVVAPLVQRTAKDCRWNRDLERALDENLEGSYHILESRRFLGGTVELLVAERLGAHDQNRLFRREPSAADAWQSCVDSRRCSGPASRNVGHDPGLDSVLES</sequence>
<proteinExistence type="predicted"/>
<evidence type="ECO:0000313" key="3">
    <source>
        <dbReference type="Proteomes" id="UP000007014"/>
    </source>
</evidence>
<evidence type="ECO:0000313" key="2">
    <source>
        <dbReference type="EMBL" id="BAM80210.1"/>
    </source>
</evidence>
<reference evidence="2 3" key="1">
    <citation type="journal article" date="2004" name="Nature">
        <title>Genome sequence of the ultrasmall unicellular red alga Cyanidioschyzon merolae 10D.</title>
        <authorList>
            <person name="Matsuzaki M."/>
            <person name="Misumi O."/>
            <person name="Shin-i T."/>
            <person name="Maruyama S."/>
            <person name="Takahara M."/>
            <person name="Miyagishima S."/>
            <person name="Mori T."/>
            <person name="Nishida K."/>
            <person name="Yagisawa F."/>
            <person name="Nishida K."/>
            <person name="Yoshida Y."/>
            <person name="Nishimura Y."/>
            <person name="Nakao S."/>
            <person name="Kobayashi T."/>
            <person name="Momoyama Y."/>
            <person name="Higashiyama T."/>
            <person name="Minoda A."/>
            <person name="Sano M."/>
            <person name="Nomoto H."/>
            <person name="Oishi K."/>
            <person name="Hayashi H."/>
            <person name="Ohta F."/>
            <person name="Nishizaka S."/>
            <person name="Haga S."/>
            <person name="Miura S."/>
            <person name="Morishita T."/>
            <person name="Kabeya Y."/>
            <person name="Terasawa K."/>
            <person name="Suzuki Y."/>
            <person name="Ishii Y."/>
            <person name="Asakawa S."/>
            <person name="Takano H."/>
            <person name="Ohta N."/>
            <person name="Kuroiwa H."/>
            <person name="Tanaka K."/>
            <person name="Shimizu N."/>
            <person name="Sugano S."/>
            <person name="Sato N."/>
            <person name="Nozaki H."/>
            <person name="Ogasawara N."/>
            <person name="Kohara Y."/>
            <person name="Kuroiwa T."/>
        </authorList>
    </citation>
    <scope>NUCLEOTIDE SEQUENCE [LARGE SCALE GENOMIC DNA]</scope>
    <source>
        <strain evidence="2 3">10D</strain>
    </source>
</reference>